<sequence length="75" mass="8720">MARLKPLPFREIKRRLELKGFVEASQRGSHVKFIRRSLTSIDTVVVPKKTEVPVGTLRSILSQAHIRPEDWDRLE</sequence>
<evidence type="ECO:0000313" key="8">
    <source>
        <dbReference type="EMBL" id="QOY89850.1"/>
    </source>
</evidence>
<dbReference type="Proteomes" id="UP000593892">
    <property type="component" value="Chromosome"/>
</dbReference>
<keyword evidence="7" id="KW-0346">Stress response</keyword>
<keyword evidence="9" id="KW-1185">Reference proteome</keyword>
<keyword evidence="5" id="KW-0378">Hydrolase</keyword>
<dbReference type="Pfam" id="PF07927">
    <property type="entry name" value="HicA_toxin"/>
    <property type="match status" value="1"/>
</dbReference>
<comment type="similarity">
    <text evidence="1">Belongs to the HicA mRNA interferase family.</text>
</comment>
<evidence type="ECO:0000256" key="2">
    <source>
        <dbReference type="ARBA" id="ARBA00022649"/>
    </source>
</evidence>
<dbReference type="Gene3D" id="3.30.920.30">
    <property type="entry name" value="Hypothetical protein"/>
    <property type="match status" value="1"/>
</dbReference>
<name>A0A7S7NU94_PALFE</name>
<evidence type="ECO:0000256" key="4">
    <source>
        <dbReference type="ARBA" id="ARBA00022759"/>
    </source>
</evidence>
<evidence type="ECO:0000256" key="6">
    <source>
        <dbReference type="ARBA" id="ARBA00022884"/>
    </source>
</evidence>
<dbReference type="GO" id="GO:0016787">
    <property type="term" value="F:hydrolase activity"/>
    <property type="evidence" value="ECO:0007669"/>
    <property type="project" value="UniProtKB-KW"/>
</dbReference>
<dbReference type="EMBL" id="CP063849">
    <property type="protein sequence ID" value="QOY89850.1"/>
    <property type="molecule type" value="Genomic_DNA"/>
</dbReference>
<keyword evidence="3" id="KW-0540">Nuclease</keyword>
<evidence type="ECO:0000256" key="7">
    <source>
        <dbReference type="ARBA" id="ARBA00023016"/>
    </source>
</evidence>
<keyword evidence="4" id="KW-0255">Endonuclease</keyword>
<dbReference type="SUPFAM" id="SSF54786">
    <property type="entry name" value="YcfA/nrd intein domain"/>
    <property type="match status" value="1"/>
</dbReference>
<dbReference type="InterPro" id="IPR038570">
    <property type="entry name" value="HicA_sf"/>
</dbReference>
<dbReference type="GO" id="GO:0004519">
    <property type="term" value="F:endonuclease activity"/>
    <property type="evidence" value="ECO:0007669"/>
    <property type="project" value="UniProtKB-KW"/>
</dbReference>
<evidence type="ECO:0000256" key="1">
    <source>
        <dbReference type="ARBA" id="ARBA00006620"/>
    </source>
</evidence>
<proteinExistence type="inferred from homology"/>
<evidence type="ECO:0000256" key="5">
    <source>
        <dbReference type="ARBA" id="ARBA00022801"/>
    </source>
</evidence>
<keyword evidence="2" id="KW-1277">Toxin-antitoxin system</keyword>
<dbReference type="InterPro" id="IPR012933">
    <property type="entry name" value="HicA_mRNA_interferase"/>
</dbReference>
<keyword evidence="6" id="KW-0694">RNA-binding</keyword>
<accession>A0A7S7NU94</accession>
<protein>
    <submittedName>
        <fullName evidence="8">Type II toxin-antitoxin system HicA family toxin</fullName>
    </submittedName>
</protein>
<dbReference type="AlphaFoldDB" id="A0A7S7NU94"/>
<organism evidence="8 9">
    <name type="scientific">Paludibaculum fermentans</name>
    <dbReference type="NCBI Taxonomy" id="1473598"/>
    <lineage>
        <taxon>Bacteria</taxon>
        <taxon>Pseudomonadati</taxon>
        <taxon>Acidobacteriota</taxon>
        <taxon>Terriglobia</taxon>
        <taxon>Bryobacterales</taxon>
        <taxon>Bryobacteraceae</taxon>
        <taxon>Paludibaculum</taxon>
    </lineage>
</organism>
<reference evidence="8 9" key="1">
    <citation type="submission" date="2020-10" db="EMBL/GenBank/DDBJ databases">
        <title>Complete genome sequence of Paludibaculum fermentans P105T, a facultatively anaerobic acidobacterium capable of dissimilatory Fe(III) reduction.</title>
        <authorList>
            <person name="Dedysh S.N."/>
            <person name="Beletsky A.V."/>
            <person name="Kulichevskaya I.S."/>
            <person name="Mardanov A.V."/>
            <person name="Ravin N.V."/>
        </authorList>
    </citation>
    <scope>NUCLEOTIDE SEQUENCE [LARGE SCALE GENOMIC DNA]</scope>
    <source>
        <strain evidence="8 9">P105</strain>
    </source>
</reference>
<evidence type="ECO:0000313" key="9">
    <source>
        <dbReference type="Proteomes" id="UP000593892"/>
    </source>
</evidence>
<evidence type="ECO:0000256" key="3">
    <source>
        <dbReference type="ARBA" id="ARBA00022722"/>
    </source>
</evidence>
<dbReference type="GO" id="GO:0003729">
    <property type="term" value="F:mRNA binding"/>
    <property type="evidence" value="ECO:0007669"/>
    <property type="project" value="InterPro"/>
</dbReference>
<gene>
    <name evidence="8" type="ORF">IRI77_07820</name>
</gene>
<dbReference type="KEGG" id="pfer:IRI77_07820"/>